<dbReference type="STRING" id="1458275.AZ34_15120"/>
<dbReference type="InterPro" id="IPR008183">
    <property type="entry name" value="Aldose_1/G6P_1-epimerase"/>
</dbReference>
<dbReference type="eggNOG" id="COG0676">
    <property type="taxonomic scope" value="Bacteria"/>
</dbReference>
<evidence type="ECO:0000256" key="5">
    <source>
        <dbReference type="PIRSR" id="PIRSR016020-1"/>
    </source>
</evidence>
<dbReference type="Pfam" id="PF01263">
    <property type="entry name" value="Aldose_epim"/>
    <property type="match status" value="1"/>
</dbReference>
<dbReference type="Gene3D" id="2.70.98.10">
    <property type="match status" value="1"/>
</dbReference>
<dbReference type="GO" id="GO:0047938">
    <property type="term" value="F:glucose-6-phosphate 1-epimerase activity"/>
    <property type="evidence" value="ECO:0007669"/>
    <property type="project" value="UniProtKB-UniRule"/>
</dbReference>
<comment type="similarity">
    <text evidence="2 4">Belongs to the glucose-6-phosphate 1-epimerase family.</text>
</comment>
<dbReference type="GO" id="GO:0005737">
    <property type="term" value="C:cytoplasm"/>
    <property type="evidence" value="ECO:0007669"/>
    <property type="project" value="TreeGrafter"/>
</dbReference>
<gene>
    <name evidence="6" type="ORF">AZ34_15120</name>
</gene>
<dbReference type="PIRSF" id="PIRSF016020">
    <property type="entry name" value="PHexose_mutarotase"/>
    <property type="match status" value="1"/>
</dbReference>
<accession>A0A016XM13</accession>
<proteinExistence type="inferred from homology"/>
<dbReference type="InterPro" id="IPR011013">
    <property type="entry name" value="Gal_mutarotase_sf_dom"/>
</dbReference>
<dbReference type="PANTHER" id="PTHR11122:SF13">
    <property type="entry name" value="GLUCOSE-6-PHOSPHATE 1-EPIMERASE"/>
    <property type="match status" value="1"/>
</dbReference>
<feature type="active site" evidence="5">
    <location>
        <position position="166"/>
    </location>
</feature>
<evidence type="ECO:0000313" key="6">
    <source>
        <dbReference type="EMBL" id="EYC52253.1"/>
    </source>
</evidence>
<protein>
    <recommendedName>
        <fullName evidence="4">Putative glucose-6-phosphate 1-epimerase</fullName>
        <ecNumber evidence="4">5.1.3.15</ecNumber>
    </recommendedName>
</protein>
<evidence type="ECO:0000313" key="7">
    <source>
        <dbReference type="Proteomes" id="UP000023268"/>
    </source>
</evidence>
<dbReference type="Proteomes" id="UP000023268">
    <property type="component" value="Unassembled WGS sequence"/>
</dbReference>
<evidence type="ECO:0000256" key="4">
    <source>
        <dbReference type="PIRNR" id="PIRNR016020"/>
    </source>
</evidence>
<comment type="caution">
    <text evidence="6">The sequence shown here is derived from an EMBL/GenBank/DDBJ whole genome shotgun (WGS) entry which is preliminary data.</text>
</comment>
<dbReference type="PANTHER" id="PTHR11122">
    <property type="entry name" value="APOSPORY-ASSOCIATED PROTEIN C-RELATED"/>
    <property type="match status" value="1"/>
</dbReference>
<sequence>MIVMADTQAPRGAVAWTEESFHGLPSLLLRLAGGDSLRVLLHGAHVVSWVVGGTERLYLSPKAVLDGQGAIRGGVPVCFPQFNMRGPLPKHGFVRNLPWQVEGPARALDDGLSLTLMLKDGAATRAYWPQAFEARLTIGLRPSDLQLTLDLHNTDTQPLSFSGALHTYYAVDDIARTRLEGLGGQAEWDSVRDVHGQGAEVLRFTEEFDRVYQAAPQALTLRDAAVRLTIAQSPSWGHTVVWNPGAGKAIPDLTEDAYQHFLCVEAAQVLAPVTVPPGGTWRGWQRSTVARDVAR</sequence>
<dbReference type="AlphaFoldDB" id="A0A016XM13"/>
<reference evidence="6 7" key="1">
    <citation type="submission" date="2014-02" db="EMBL/GenBank/DDBJ databases">
        <title>Draft Genome of Hylemonella gracilis isolated from the Niagara River.</title>
        <authorList>
            <person name="Pawlowski D.R."/>
            <person name="Koudelka G.B."/>
        </authorList>
    </citation>
    <scope>NUCLEOTIDE SEQUENCE [LARGE SCALE GENOMIC DNA]</scope>
    <source>
        <strain evidence="6 7">Niagara R</strain>
    </source>
</reference>
<evidence type="ECO:0000256" key="3">
    <source>
        <dbReference type="ARBA" id="ARBA00023235"/>
    </source>
</evidence>
<organism evidence="6 7">
    <name type="scientific">Hylemonella gracilis str. Niagara R</name>
    <dbReference type="NCBI Taxonomy" id="1458275"/>
    <lineage>
        <taxon>Bacteria</taxon>
        <taxon>Pseudomonadati</taxon>
        <taxon>Pseudomonadota</taxon>
        <taxon>Betaproteobacteria</taxon>
        <taxon>Burkholderiales</taxon>
        <taxon>Comamonadaceae</taxon>
        <taxon>Hylemonella</taxon>
    </lineage>
</organism>
<dbReference type="GO" id="GO:0005975">
    <property type="term" value="P:carbohydrate metabolic process"/>
    <property type="evidence" value="ECO:0007669"/>
    <property type="project" value="InterPro"/>
</dbReference>
<feature type="active site" evidence="5">
    <location>
        <position position="265"/>
    </location>
</feature>
<keyword evidence="3 4" id="KW-0413">Isomerase</keyword>
<dbReference type="CDD" id="cd09020">
    <property type="entry name" value="D-hex-6-P-epi_like"/>
    <property type="match status" value="1"/>
</dbReference>
<evidence type="ECO:0000256" key="2">
    <source>
        <dbReference type="ARBA" id="ARBA00005866"/>
    </source>
</evidence>
<dbReference type="EMBL" id="JEMG01000001">
    <property type="protein sequence ID" value="EYC52253.1"/>
    <property type="molecule type" value="Genomic_DNA"/>
</dbReference>
<name>A0A016XM13_9BURK</name>
<dbReference type="EC" id="5.1.3.15" evidence="4"/>
<dbReference type="SUPFAM" id="SSF74650">
    <property type="entry name" value="Galactose mutarotase-like"/>
    <property type="match status" value="1"/>
</dbReference>
<comment type="catalytic activity">
    <reaction evidence="1">
        <text>alpha-D-glucose 6-phosphate = beta-D-glucose 6-phosphate</text>
        <dbReference type="Rhea" id="RHEA:16249"/>
        <dbReference type="ChEBI" id="CHEBI:58225"/>
        <dbReference type="ChEBI" id="CHEBI:58247"/>
        <dbReference type="EC" id="5.1.3.15"/>
    </reaction>
</comment>
<dbReference type="InterPro" id="IPR014718">
    <property type="entry name" value="GH-type_carb-bd"/>
</dbReference>
<dbReference type="GO" id="GO:0030246">
    <property type="term" value="F:carbohydrate binding"/>
    <property type="evidence" value="ECO:0007669"/>
    <property type="project" value="UniProtKB-UniRule"/>
</dbReference>
<evidence type="ECO:0000256" key="1">
    <source>
        <dbReference type="ARBA" id="ARBA00001096"/>
    </source>
</evidence>
<dbReference type="InterPro" id="IPR025532">
    <property type="entry name" value="G6P_1-epimerase"/>
</dbReference>